<dbReference type="InterPro" id="IPR032789">
    <property type="entry name" value="T2SS-T3SS_pil_N"/>
</dbReference>
<reference evidence="4 5" key="1">
    <citation type="journal article" date="2014" name="Int. J. Syst. Evol. Microbiol.">
        <title>Complete genome sequence of Corynebacterium casei LMG S-19264T (=DSM 44701T), isolated from a smear-ripened cheese.</title>
        <authorList>
            <consortium name="US DOE Joint Genome Institute (JGI-PGF)"/>
            <person name="Walter F."/>
            <person name="Albersmeier A."/>
            <person name="Kalinowski J."/>
            <person name="Ruckert C."/>
        </authorList>
    </citation>
    <scope>NUCLEOTIDE SEQUENCE [LARGE SCALE GENOMIC DNA]</scope>
    <source>
        <strain evidence="4 5">CGMCC 1.9161</strain>
    </source>
</reference>
<feature type="region of interest" description="Disordered" evidence="1">
    <location>
        <begin position="33"/>
        <end position="66"/>
    </location>
</feature>
<feature type="domain" description="Pilus formation protein N-terminal" evidence="3">
    <location>
        <begin position="109"/>
        <end position="176"/>
    </location>
</feature>
<feature type="chain" id="PRO_5036711894" description="Pilus formation protein N-terminal domain-containing protein" evidence="2">
    <location>
        <begin position="27"/>
        <end position="232"/>
    </location>
</feature>
<keyword evidence="2" id="KW-0732">Signal</keyword>
<protein>
    <recommendedName>
        <fullName evidence="3">Pilus formation protein N-terminal domain-containing protein</fullName>
    </recommendedName>
</protein>
<sequence length="232" mass="23638">MRIRPGRVAAPIIAVTAALGFAFAPAPELRSQEDGAAPRVVTQEPSARVPSQAPMPDPTPEPAVGIAAPSPRIVAVNSPAPGGPVVDPAAVADEPMPVAPGAPAAGGEALTVFLDHAKVIRLPERTQTVIVGNPFIADVTVQRNGILIVTGKSYGATNLIALDGQGLLLAESMVSVQAPDSDGVVVVQRGLARESYACTPNCQPSLRLGDSPEYFGAVGSQATQRSGFAVSN</sequence>
<evidence type="ECO:0000313" key="5">
    <source>
        <dbReference type="Proteomes" id="UP000600449"/>
    </source>
</evidence>
<dbReference type="Pfam" id="PF13629">
    <property type="entry name" value="T2SS-T3SS_pil_N"/>
    <property type="match status" value="1"/>
</dbReference>
<evidence type="ECO:0000256" key="1">
    <source>
        <dbReference type="SAM" id="MobiDB-lite"/>
    </source>
</evidence>
<dbReference type="AlphaFoldDB" id="A0A917Q733"/>
<feature type="signal peptide" evidence="2">
    <location>
        <begin position="1"/>
        <end position="26"/>
    </location>
</feature>
<accession>A0A917Q733</accession>
<organism evidence="4 5">
    <name type="scientific">Salinarimonas ramus</name>
    <dbReference type="NCBI Taxonomy" id="690164"/>
    <lineage>
        <taxon>Bacteria</taxon>
        <taxon>Pseudomonadati</taxon>
        <taxon>Pseudomonadota</taxon>
        <taxon>Alphaproteobacteria</taxon>
        <taxon>Hyphomicrobiales</taxon>
        <taxon>Salinarimonadaceae</taxon>
        <taxon>Salinarimonas</taxon>
    </lineage>
</organism>
<proteinExistence type="predicted"/>
<gene>
    <name evidence="4" type="ORF">GCM10011322_19400</name>
</gene>
<evidence type="ECO:0000313" key="4">
    <source>
        <dbReference type="EMBL" id="GGK32803.1"/>
    </source>
</evidence>
<evidence type="ECO:0000259" key="3">
    <source>
        <dbReference type="Pfam" id="PF13629"/>
    </source>
</evidence>
<dbReference type="EMBL" id="BMMF01000005">
    <property type="protein sequence ID" value="GGK32803.1"/>
    <property type="molecule type" value="Genomic_DNA"/>
</dbReference>
<comment type="caution">
    <text evidence="4">The sequence shown here is derived from an EMBL/GenBank/DDBJ whole genome shotgun (WGS) entry which is preliminary data.</text>
</comment>
<keyword evidence="5" id="KW-1185">Reference proteome</keyword>
<name>A0A917Q733_9HYPH</name>
<dbReference type="Proteomes" id="UP000600449">
    <property type="component" value="Unassembled WGS sequence"/>
</dbReference>
<dbReference type="RefSeq" id="WP_373290566.1">
    <property type="nucleotide sequence ID" value="NZ_BMMF01000005.1"/>
</dbReference>
<evidence type="ECO:0000256" key="2">
    <source>
        <dbReference type="SAM" id="SignalP"/>
    </source>
</evidence>